<comment type="subcellular location">
    <subcellularLocation>
        <location evidence="1">Nucleus</location>
    </subcellularLocation>
</comment>
<dbReference type="PANTHER" id="PTHR22940">
    <property type="entry name" value="TIMEOUT/TIMELESS-2"/>
    <property type="match status" value="1"/>
</dbReference>
<dbReference type="AlphaFoldDB" id="A0AAN4ZM08"/>
<dbReference type="Pfam" id="PF26019">
    <property type="entry name" value="HTH_TIMELESS"/>
    <property type="match status" value="2"/>
</dbReference>
<keyword evidence="2" id="KW-0539">Nucleus</keyword>
<feature type="compositionally biased region" description="Basic and acidic residues" evidence="4">
    <location>
        <begin position="564"/>
        <end position="578"/>
    </location>
</feature>
<evidence type="ECO:0000256" key="4">
    <source>
        <dbReference type="SAM" id="MobiDB-lite"/>
    </source>
</evidence>
<dbReference type="GO" id="GO:0006281">
    <property type="term" value="P:DNA repair"/>
    <property type="evidence" value="ECO:0007669"/>
    <property type="project" value="TreeGrafter"/>
</dbReference>
<evidence type="ECO:0000256" key="3">
    <source>
        <dbReference type="ARBA" id="ARBA00023306"/>
    </source>
</evidence>
<feature type="non-terminal residue" evidence="6">
    <location>
        <position position="1"/>
    </location>
</feature>
<dbReference type="GO" id="GO:0003677">
    <property type="term" value="F:DNA binding"/>
    <property type="evidence" value="ECO:0007669"/>
    <property type="project" value="TreeGrafter"/>
</dbReference>
<dbReference type="GO" id="GO:0043111">
    <property type="term" value="P:replication fork arrest"/>
    <property type="evidence" value="ECO:0007669"/>
    <property type="project" value="TreeGrafter"/>
</dbReference>
<name>A0AAN4ZM08_9BILA</name>
<evidence type="ECO:0000313" key="6">
    <source>
        <dbReference type="EMBL" id="GMR40918.1"/>
    </source>
</evidence>
<dbReference type="PANTHER" id="PTHR22940:SF4">
    <property type="entry name" value="PROTEIN TIMELESS HOMOLOG"/>
    <property type="match status" value="1"/>
</dbReference>
<feature type="compositionally biased region" description="Acidic residues" evidence="4">
    <location>
        <begin position="1091"/>
        <end position="1101"/>
    </location>
</feature>
<evidence type="ECO:0000259" key="5">
    <source>
        <dbReference type="Pfam" id="PF04821"/>
    </source>
</evidence>
<organism evidence="6 7">
    <name type="scientific">Pristionchus mayeri</name>
    <dbReference type="NCBI Taxonomy" id="1317129"/>
    <lineage>
        <taxon>Eukaryota</taxon>
        <taxon>Metazoa</taxon>
        <taxon>Ecdysozoa</taxon>
        <taxon>Nematoda</taxon>
        <taxon>Chromadorea</taxon>
        <taxon>Rhabditida</taxon>
        <taxon>Rhabditina</taxon>
        <taxon>Diplogasteromorpha</taxon>
        <taxon>Diplogasteroidea</taxon>
        <taxon>Neodiplogasteridae</taxon>
        <taxon>Pristionchus</taxon>
    </lineage>
</organism>
<evidence type="ECO:0000256" key="2">
    <source>
        <dbReference type="ARBA" id="ARBA00023242"/>
    </source>
</evidence>
<feature type="non-terminal residue" evidence="6">
    <location>
        <position position="1101"/>
    </location>
</feature>
<evidence type="ECO:0000313" key="7">
    <source>
        <dbReference type="Proteomes" id="UP001328107"/>
    </source>
</evidence>
<evidence type="ECO:0000256" key="1">
    <source>
        <dbReference type="ARBA" id="ARBA00004123"/>
    </source>
</evidence>
<reference evidence="7" key="1">
    <citation type="submission" date="2022-10" db="EMBL/GenBank/DDBJ databases">
        <title>Genome assembly of Pristionchus species.</title>
        <authorList>
            <person name="Yoshida K."/>
            <person name="Sommer R.J."/>
        </authorList>
    </citation>
    <scope>NUCLEOTIDE SEQUENCE [LARGE SCALE GENOMIC DNA]</scope>
    <source>
        <strain evidence="7">RS5460</strain>
    </source>
</reference>
<keyword evidence="7" id="KW-1185">Reference proteome</keyword>
<protein>
    <recommendedName>
        <fullName evidence="5">Timeless N-terminal domain-containing protein</fullName>
    </recommendedName>
</protein>
<proteinExistence type="predicted"/>
<keyword evidence="3" id="KW-0131">Cell cycle</keyword>
<dbReference type="Proteomes" id="UP001328107">
    <property type="component" value="Unassembled WGS sequence"/>
</dbReference>
<feature type="region of interest" description="Disordered" evidence="4">
    <location>
        <begin position="1074"/>
        <end position="1101"/>
    </location>
</feature>
<dbReference type="Pfam" id="PF04821">
    <property type="entry name" value="TIMELESS"/>
    <property type="match status" value="1"/>
</dbReference>
<dbReference type="EMBL" id="BTRK01000003">
    <property type="protein sequence ID" value="GMR40918.1"/>
    <property type="molecule type" value="Genomic_DNA"/>
</dbReference>
<dbReference type="GO" id="GO:0000076">
    <property type="term" value="P:DNA replication checkpoint signaling"/>
    <property type="evidence" value="ECO:0007669"/>
    <property type="project" value="TreeGrafter"/>
</dbReference>
<gene>
    <name evidence="6" type="ORF">PMAYCL1PPCAC_11113</name>
</gene>
<dbReference type="GO" id="GO:0031298">
    <property type="term" value="C:replication fork protection complex"/>
    <property type="evidence" value="ECO:0007669"/>
    <property type="project" value="TreeGrafter"/>
</dbReference>
<feature type="compositionally biased region" description="Basic and acidic residues" evidence="4">
    <location>
        <begin position="697"/>
        <end position="710"/>
    </location>
</feature>
<feature type="compositionally biased region" description="Acidic residues" evidence="4">
    <location>
        <begin position="711"/>
        <end position="724"/>
    </location>
</feature>
<accession>A0AAN4ZM08</accession>
<feature type="compositionally biased region" description="Basic residues" evidence="4">
    <location>
        <begin position="527"/>
        <end position="547"/>
    </location>
</feature>
<comment type="caution">
    <text evidence="6">The sequence shown here is derived from an EMBL/GenBank/DDBJ whole genome shotgun (WGS) entry which is preliminary data.</text>
</comment>
<dbReference type="InterPro" id="IPR006906">
    <property type="entry name" value="Timeless_N"/>
</dbReference>
<dbReference type="InterPro" id="IPR044998">
    <property type="entry name" value="Timeless"/>
</dbReference>
<feature type="region of interest" description="Disordered" evidence="4">
    <location>
        <begin position="697"/>
        <end position="724"/>
    </location>
</feature>
<feature type="domain" description="Timeless N-terminal" evidence="5">
    <location>
        <begin position="19"/>
        <end position="281"/>
    </location>
</feature>
<feature type="region of interest" description="Disordered" evidence="4">
    <location>
        <begin position="525"/>
        <end position="578"/>
    </location>
</feature>
<sequence>ETIIQGTIGALGYLEDDVYYPEPDCIETVRDLIRFLRNDGPDLLVRRCCGERNVVGSDLIPILKMPKLNDDMFDLALRLAANLCQPSMVSMHGKQPETKEQFAMLKQLEENLTRAKLACADKGLFAVLKAKLNKFFIETDWDGRTEEQRLVMERIVVFIRYMFSITPVDIDDKRTAFDNSSHDRLVEAAIDAGLDTLLMEISKDRYEREFHLSILEIFALFLKEHKPEDLVSADKDRSEEEKKKTEGELQQIVENQRAAMEDVKRKIMGKRHTNFAGSYVVRGMKAVNADNDIIINKPVKDIRGMDFLENRKAKKRTPKNRRPFEANQRTFLSSIEIRLKMKGFVTRLIEDCYCRLMKATKSAAFDARRSVGQRQADLHYFLLERFCVQFARLAKMRAEKVQFSLGVDGFHHVQIQLDNYLELAKAEKKDGRRHGLRAQFALSAYKELILFHQYMMDSGTEEEKDDATSACGHILRMDEYRDLSCNLMRGFMPGVLSKTFLRELVLVNHHYFRLLERSHKSGLLKQVTKKHKVRRNRGGKKKNRKTKGGNEEKGEEPVDEDEESAQRVKEKEENERLDGMKETEAEEMWDTMEEEVRKVLKGEVEEEADVRPIEVLLEVDEEAHQRFAMLRVQRLLRSRRPLSAVSLYHAARGIWPAEGVFGAPDMPIDDELNEIKAILVTDLKEVASELAEAELKMEESTGVKKGRAEDDGGEEEGYDSEAEEEDARFERREVDFDFKQHVHQFARNDVLKWYIFLLSDFESNAAELNHALVKMLHRVAFDLDLHPRVYMVSLFIVLDKVRARLAGKTSKEIKKSVFYEIYQFGFHLLRKFFGTFATIGAALGPEAIFWKTPQAAYEIQFGYGSYNESKAEEKATWTEALEDELRSHHRDYCEMEGRVEGMDIADYIEHSLSRERTRRQILRKMNELGLDAMGAKAGKGSVRDRQFPMIELKDIAEGYEQAEDKEENEDLPSYCKRQLEERDKGIYSKAKIIKSLVYVGIVWEKKKKERPLKEWSEGLQTELAALKEQWDEEEEEERSRTDIASYVHTRLSEKRPRREVERYLEKMGVVIEKREKAPRAPRKKKEVEKGSEDEEEEEEEE</sequence>